<name>A0A9P7RYQ9_9AGAR</name>
<dbReference type="GeneID" id="66077617"/>
<protein>
    <submittedName>
        <fullName evidence="1">Uncharacterized protein</fullName>
    </submittedName>
</protein>
<reference evidence="1" key="1">
    <citation type="journal article" date="2021" name="Genome Biol. Evol.">
        <title>The assembled and annotated genome of the fairy-ring fungus Marasmius oreades.</title>
        <authorList>
            <person name="Hiltunen M."/>
            <person name="Ament-Velasquez S.L."/>
            <person name="Johannesson H."/>
        </authorList>
    </citation>
    <scope>NUCLEOTIDE SEQUENCE</scope>
    <source>
        <strain evidence="1">03SP1</strain>
    </source>
</reference>
<keyword evidence="2" id="KW-1185">Reference proteome</keyword>
<dbReference type="AlphaFoldDB" id="A0A9P7RYQ9"/>
<dbReference type="RefSeq" id="XP_043008642.1">
    <property type="nucleotide sequence ID" value="XM_043153358.1"/>
</dbReference>
<dbReference type="EMBL" id="CM032185">
    <property type="protein sequence ID" value="KAG7092172.1"/>
    <property type="molecule type" value="Genomic_DNA"/>
</dbReference>
<evidence type="ECO:0000313" key="1">
    <source>
        <dbReference type="EMBL" id="KAG7092172.1"/>
    </source>
</evidence>
<organism evidence="1 2">
    <name type="scientific">Marasmius oreades</name>
    <name type="common">fairy-ring Marasmius</name>
    <dbReference type="NCBI Taxonomy" id="181124"/>
    <lineage>
        <taxon>Eukaryota</taxon>
        <taxon>Fungi</taxon>
        <taxon>Dikarya</taxon>
        <taxon>Basidiomycota</taxon>
        <taxon>Agaricomycotina</taxon>
        <taxon>Agaricomycetes</taxon>
        <taxon>Agaricomycetidae</taxon>
        <taxon>Agaricales</taxon>
        <taxon>Marasmiineae</taxon>
        <taxon>Marasmiaceae</taxon>
        <taxon>Marasmius</taxon>
    </lineage>
</organism>
<dbReference type="Proteomes" id="UP001049176">
    <property type="component" value="Chromosome 5"/>
</dbReference>
<dbReference type="OrthoDB" id="10249920at2759"/>
<dbReference type="Gene3D" id="3.90.79.10">
    <property type="entry name" value="Nucleoside Triphosphate Pyrophosphohydrolase"/>
    <property type="match status" value="1"/>
</dbReference>
<evidence type="ECO:0000313" key="2">
    <source>
        <dbReference type="Proteomes" id="UP001049176"/>
    </source>
</evidence>
<gene>
    <name evidence="1" type="ORF">E1B28_008541</name>
</gene>
<comment type="caution">
    <text evidence="1">The sequence shown here is derived from an EMBL/GenBank/DDBJ whole genome shotgun (WGS) entry which is preliminary data.</text>
</comment>
<dbReference type="KEGG" id="more:E1B28_008541"/>
<accession>A0A9P7RYQ9</accession>
<sequence length="73" mass="8346">MKLVVLNVTLDDKLELPEQKLEQGESIVRKVVELNKLYDELKEYDKKGFVLDARLQHFAAGFALGQKLVSSKK</sequence>
<proteinExistence type="predicted"/>